<feature type="region of interest" description="Disordered" evidence="1">
    <location>
        <begin position="229"/>
        <end position="248"/>
    </location>
</feature>
<comment type="caution">
    <text evidence="2">The sequence shown here is derived from an EMBL/GenBank/DDBJ whole genome shotgun (WGS) entry which is preliminary data.</text>
</comment>
<evidence type="ECO:0000313" key="3">
    <source>
        <dbReference type="Proteomes" id="UP001264519"/>
    </source>
</evidence>
<name>A0ABU1G5C6_9GAMM</name>
<protein>
    <recommendedName>
        <fullName evidence="4">CHAD domain-containing protein</fullName>
    </recommendedName>
</protein>
<dbReference type="EMBL" id="JARWAK010000015">
    <property type="protein sequence ID" value="MDR5868154.1"/>
    <property type="molecule type" value="Genomic_DNA"/>
</dbReference>
<dbReference type="Proteomes" id="UP001264519">
    <property type="component" value="Unassembled WGS sequence"/>
</dbReference>
<evidence type="ECO:0008006" key="4">
    <source>
        <dbReference type="Google" id="ProtNLM"/>
    </source>
</evidence>
<evidence type="ECO:0000256" key="1">
    <source>
        <dbReference type="SAM" id="MobiDB-lite"/>
    </source>
</evidence>
<organism evidence="2 3">
    <name type="scientific">Halomonas koreensis</name>
    <dbReference type="NCBI Taxonomy" id="245385"/>
    <lineage>
        <taxon>Bacteria</taxon>
        <taxon>Pseudomonadati</taxon>
        <taxon>Pseudomonadota</taxon>
        <taxon>Gammaproteobacteria</taxon>
        <taxon>Oceanospirillales</taxon>
        <taxon>Halomonadaceae</taxon>
        <taxon>Halomonas</taxon>
    </lineage>
</organism>
<accession>A0ABU1G5C6</accession>
<reference evidence="2 3" key="1">
    <citation type="submission" date="2023-04" db="EMBL/GenBank/DDBJ databases">
        <title>A long-awaited taxogenomic arrangement of the family Halomonadaceae.</title>
        <authorList>
            <person name="De La Haba R."/>
            <person name="Chuvochina M."/>
            <person name="Wittouck S."/>
            <person name="Arahal D.R."/>
            <person name="Sanchez-Porro C."/>
            <person name="Hugenholtz P."/>
            <person name="Ventosa A."/>
        </authorList>
    </citation>
    <scope>NUCLEOTIDE SEQUENCE [LARGE SCALE GENOMIC DNA]</scope>
    <source>
        <strain evidence="2 3">DSM 23530</strain>
    </source>
</reference>
<sequence length="616" mass="68445">MHDTAQETNRLALEGSGGAALRGDCGNADRGTRLVLREPRLKALDLHHAPFLEELDLRACGGPQFHLVLDDLPRLREVYLPACEQGCIVHLASPSLPMSLRVHGTVAEFDADWGAGNCRLASAHRPWKGIRLLGCDASLSDLVIGHRLADTEHTLKVVLESSLLPPCLTLTEPGTWLLAAPMGLERLTIDGPERVVLEEAEALQRLEAKSRTTIKADGLRALETVLGAEGAPAEMDEDRDEAGTSNAASMPGDLVLKGALHELDIAGDWASVQLHSRSLTRLSLERARYLALHHCRRLDRVELPQGLEIDCHGSVPSALLGQARFYVDEATVLQTLERLKAGEADLLATLLTLLPQRTSPHHVLHGLLTLEQLCDLGLDPQAIWECRRTLSAHHLQGKRSRQAPSARALARADLNWQWEFPRDRVEEGMAADLRVWRHCQGHCEQASAYRDALLGTCGKSPESLRHLLRVGLHHETGPVLRELMFEAMTRLYGHPEARSRLGRMASGLVRKTVALFKRDALDDESGRAALGFIFHEAAWDELPRLVPRLMRQRASLVRDGLMTLSRRPDEWFKRRLPGRFVSDQAIRSARLQLTQLALMPARPMTDDPQRFEEVSP</sequence>
<evidence type="ECO:0000313" key="2">
    <source>
        <dbReference type="EMBL" id="MDR5868154.1"/>
    </source>
</evidence>
<proteinExistence type="predicted"/>
<dbReference type="RefSeq" id="WP_309653731.1">
    <property type="nucleotide sequence ID" value="NZ_JARWAK010000015.1"/>
</dbReference>
<gene>
    <name evidence="2" type="ORF">QC818_15315</name>
</gene>
<keyword evidence="3" id="KW-1185">Reference proteome</keyword>